<dbReference type="EMBL" id="JASCZI010030309">
    <property type="protein sequence ID" value="MED6121064.1"/>
    <property type="molecule type" value="Genomic_DNA"/>
</dbReference>
<organism evidence="2 3">
    <name type="scientific">Stylosanthes scabra</name>
    <dbReference type="NCBI Taxonomy" id="79078"/>
    <lineage>
        <taxon>Eukaryota</taxon>
        <taxon>Viridiplantae</taxon>
        <taxon>Streptophyta</taxon>
        <taxon>Embryophyta</taxon>
        <taxon>Tracheophyta</taxon>
        <taxon>Spermatophyta</taxon>
        <taxon>Magnoliopsida</taxon>
        <taxon>eudicotyledons</taxon>
        <taxon>Gunneridae</taxon>
        <taxon>Pentapetalae</taxon>
        <taxon>rosids</taxon>
        <taxon>fabids</taxon>
        <taxon>Fabales</taxon>
        <taxon>Fabaceae</taxon>
        <taxon>Papilionoideae</taxon>
        <taxon>50 kb inversion clade</taxon>
        <taxon>dalbergioids sensu lato</taxon>
        <taxon>Dalbergieae</taxon>
        <taxon>Pterocarpus clade</taxon>
        <taxon>Stylosanthes</taxon>
    </lineage>
</organism>
<feature type="region of interest" description="Disordered" evidence="1">
    <location>
        <begin position="97"/>
        <end position="138"/>
    </location>
</feature>
<protein>
    <submittedName>
        <fullName evidence="2">Uncharacterized protein</fullName>
    </submittedName>
</protein>
<keyword evidence="3" id="KW-1185">Reference proteome</keyword>
<evidence type="ECO:0000313" key="2">
    <source>
        <dbReference type="EMBL" id="MED6121064.1"/>
    </source>
</evidence>
<reference evidence="2 3" key="1">
    <citation type="journal article" date="2023" name="Plants (Basel)">
        <title>Bridging the Gap: Combining Genomics and Transcriptomics Approaches to Understand Stylosanthes scabra, an Orphan Legume from the Brazilian Caatinga.</title>
        <authorList>
            <person name="Ferreira-Neto J.R.C."/>
            <person name="da Silva M.D."/>
            <person name="Binneck E."/>
            <person name="de Melo N.F."/>
            <person name="da Silva R.H."/>
            <person name="de Melo A.L.T.M."/>
            <person name="Pandolfi V."/>
            <person name="Bustamante F.O."/>
            <person name="Brasileiro-Vidal A.C."/>
            <person name="Benko-Iseppon A.M."/>
        </authorList>
    </citation>
    <scope>NUCLEOTIDE SEQUENCE [LARGE SCALE GENOMIC DNA]</scope>
    <source>
        <tissue evidence="2">Leaves</tissue>
    </source>
</reference>
<dbReference type="Proteomes" id="UP001341840">
    <property type="component" value="Unassembled WGS sequence"/>
</dbReference>
<comment type="caution">
    <text evidence="2">The sequence shown here is derived from an EMBL/GenBank/DDBJ whole genome shotgun (WGS) entry which is preliminary data.</text>
</comment>
<sequence length="138" mass="14833">MGQNQEQNATMHGGEKRRKPPSFPNGRLSLFPHSLSLTLRCPLTLSLRFLPPPTSVRSSVTAIYSVPRTELAEAAAGAACGWGSSEFVRSLGVAHIYPDTLMPPPPPPPPPPARSQDPPPQPEQSSGSPETRDDPDYV</sequence>
<proteinExistence type="predicted"/>
<evidence type="ECO:0000256" key="1">
    <source>
        <dbReference type="SAM" id="MobiDB-lite"/>
    </source>
</evidence>
<gene>
    <name evidence="2" type="ORF">PIB30_026689</name>
</gene>
<feature type="region of interest" description="Disordered" evidence="1">
    <location>
        <begin position="1"/>
        <end position="27"/>
    </location>
</feature>
<name>A0ABU6RB79_9FABA</name>
<accession>A0ABU6RB79</accession>
<feature type="compositionally biased region" description="Polar residues" evidence="1">
    <location>
        <begin position="1"/>
        <end position="10"/>
    </location>
</feature>
<evidence type="ECO:0000313" key="3">
    <source>
        <dbReference type="Proteomes" id="UP001341840"/>
    </source>
</evidence>
<feature type="compositionally biased region" description="Pro residues" evidence="1">
    <location>
        <begin position="101"/>
        <end position="122"/>
    </location>
</feature>